<name>A0A840NW80_9PSEU</name>
<sequence>MKGSLRTGTFEGRTLPLWQLEVTGAARVWYLLDVDRATVWVVGAGTAHPKATE</sequence>
<organism evidence="1 2">
    <name type="scientific">Saccharopolyspora gloriosae</name>
    <dbReference type="NCBI Taxonomy" id="455344"/>
    <lineage>
        <taxon>Bacteria</taxon>
        <taxon>Bacillati</taxon>
        <taxon>Actinomycetota</taxon>
        <taxon>Actinomycetes</taxon>
        <taxon>Pseudonocardiales</taxon>
        <taxon>Pseudonocardiaceae</taxon>
        <taxon>Saccharopolyspora</taxon>
    </lineage>
</organism>
<dbReference type="AlphaFoldDB" id="A0A840NW80"/>
<reference evidence="1 2" key="1">
    <citation type="submission" date="2020-08" db="EMBL/GenBank/DDBJ databases">
        <title>Sequencing the genomes of 1000 actinobacteria strains.</title>
        <authorList>
            <person name="Klenk H.-P."/>
        </authorList>
    </citation>
    <scope>NUCLEOTIDE SEQUENCE [LARGE SCALE GENOMIC DNA]</scope>
    <source>
        <strain evidence="1 2">DSM 45582</strain>
    </source>
</reference>
<gene>
    <name evidence="1" type="ORF">BJ969_005465</name>
</gene>
<accession>A0A840NW80</accession>
<evidence type="ECO:0000313" key="1">
    <source>
        <dbReference type="EMBL" id="MBB5072377.1"/>
    </source>
</evidence>
<dbReference type="Proteomes" id="UP000580474">
    <property type="component" value="Unassembled WGS sequence"/>
</dbReference>
<dbReference type="EMBL" id="JACHIV010000001">
    <property type="protein sequence ID" value="MBB5072377.1"/>
    <property type="molecule type" value="Genomic_DNA"/>
</dbReference>
<protein>
    <submittedName>
        <fullName evidence="1">Uncharacterized protein</fullName>
    </submittedName>
</protein>
<comment type="caution">
    <text evidence="1">The sequence shown here is derived from an EMBL/GenBank/DDBJ whole genome shotgun (WGS) entry which is preliminary data.</text>
</comment>
<proteinExistence type="predicted"/>
<dbReference type="RefSeq" id="WP_246457105.1">
    <property type="nucleotide sequence ID" value="NZ_JACHIV010000001.1"/>
</dbReference>
<evidence type="ECO:0000313" key="2">
    <source>
        <dbReference type="Proteomes" id="UP000580474"/>
    </source>
</evidence>
<keyword evidence="2" id="KW-1185">Reference proteome</keyword>